<dbReference type="EMBL" id="WSRQ01000013">
    <property type="protein sequence ID" value="MVX64023.1"/>
    <property type="molecule type" value="Genomic_DNA"/>
</dbReference>
<dbReference type="GO" id="GO:0009253">
    <property type="term" value="P:peptidoglycan catabolic process"/>
    <property type="evidence" value="ECO:0007669"/>
    <property type="project" value="InterPro"/>
</dbReference>
<reference evidence="5" key="1">
    <citation type="submission" date="2019-12" db="EMBL/GenBank/DDBJ databases">
        <title>Microbes associate with the intestines of laboratory mice.</title>
        <authorList>
            <person name="Navarre W."/>
            <person name="Wong E."/>
        </authorList>
    </citation>
    <scope>NUCLEOTIDE SEQUENCE</scope>
    <source>
        <strain evidence="5">NM79_F5</strain>
    </source>
</reference>
<dbReference type="InterPro" id="IPR050695">
    <property type="entry name" value="N-acetylmuramoyl_amidase_3"/>
</dbReference>
<comment type="caution">
    <text evidence="5">The sequence shown here is derived from an EMBL/GenBank/DDBJ whole genome shotgun (WGS) entry which is preliminary data.</text>
</comment>
<evidence type="ECO:0000256" key="2">
    <source>
        <dbReference type="ARBA" id="ARBA00022801"/>
    </source>
</evidence>
<dbReference type="PROSITE" id="PS51170">
    <property type="entry name" value="CW"/>
    <property type="match status" value="1"/>
</dbReference>
<evidence type="ECO:0000256" key="1">
    <source>
        <dbReference type="ARBA" id="ARBA00022737"/>
    </source>
</evidence>
<dbReference type="PANTHER" id="PTHR30404:SF0">
    <property type="entry name" value="N-ACETYLMURAMOYL-L-ALANINE AMIDASE AMIC"/>
    <property type="match status" value="1"/>
</dbReference>
<evidence type="ECO:0000313" key="5">
    <source>
        <dbReference type="EMBL" id="MVX64023.1"/>
    </source>
</evidence>
<dbReference type="AlphaFoldDB" id="A0A964RLX9"/>
<dbReference type="InterPro" id="IPR002508">
    <property type="entry name" value="MurNAc-LAA_cat"/>
</dbReference>
<dbReference type="SMART" id="SM00646">
    <property type="entry name" value="Ami_3"/>
    <property type="match status" value="1"/>
</dbReference>
<gene>
    <name evidence="5" type="ORF">GKZ28_10010</name>
</gene>
<feature type="repeat" description="Cell wall-binding" evidence="3">
    <location>
        <begin position="265"/>
        <end position="284"/>
    </location>
</feature>
<name>A0A964RLX9_9CLOT</name>
<dbReference type="SUPFAM" id="SSF69360">
    <property type="entry name" value="Cell wall binding repeat"/>
    <property type="match status" value="1"/>
</dbReference>
<dbReference type="Gene3D" id="2.10.270.10">
    <property type="entry name" value="Cholin Binding"/>
    <property type="match status" value="1"/>
</dbReference>
<dbReference type="GO" id="GO:0030288">
    <property type="term" value="C:outer membrane-bounded periplasmic space"/>
    <property type="evidence" value="ECO:0007669"/>
    <property type="project" value="TreeGrafter"/>
</dbReference>
<evidence type="ECO:0000313" key="6">
    <source>
        <dbReference type="Proteomes" id="UP000656077"/>
    </source>
</evidence>
<dbReference type="InterPro" id="IPR018337">
    <property type="entry name" value="Cell_wall/Cho-bd_repeat"/>
</dbReference>
<dbReference type="Gene3D" id="3.40.630.40">
    <property type="entry name" value="Zn-dependent exopeptidases"/>
    <property type="match status" value="1"/>
</dbReference>
<dbReference type="RefSeq" id="WP_160359068.1">
    <property type="nucleotide sequence ID" value="NZ_WSRQ01000013.1"/>
</dbReference>
<accession>A0A964RLX9</accession>
<feature type="domain" description="MurNAc-LAA" evidence="4">
    <location>
        <begin position="115"/>
        <end position="233"/>
    </location>
</feature>
<keyword evidence="2" id="KW-0378">Hydrolase</keyword>
<dbReference type="PANTHER" id="PTHR30404">
    <property type="entry name" value="N-ACETYLMURAMOYL-L-ALANINE AMIDASE"/>
    <property type="match status" value="1"/>
</dbReference>
<organism evidence="5 6">
    <name type="scientific">Clostridium chromiireducens</name>
    <dbReference type="NCBI Taxonomy" id="225345"/>
    <lineage>
        <taxon>Bacteria</taxon>
        <taxon>Bacillati</taxon>
        <taxon>Bacillota</taxon>
        <taxon>Clostridia</taxon>
        <taxon>Eubacteriales</taxon>
        <taxon>Clostridiaceae</taxon>
        <taxon>Clostridium</taxon>
    </lineage>
</organism>
<dbReference type="Pfam" id="PF01520">
    <property type="entry name" value="Amidase_3"/>
    <property type="match status" value="1"/>
</dbReference>
<keyword evidence="1" id="KW-0677">Repeat</keyword>
<dbReference type="Proteomes" id="UP000656077">
    <property type="component" value="Unassembled WGS sequence"/>
</dbReference>
<dbReference type="CDD" id="cd02696">
    <property type="entry name" value="MurNAc-LAA"/>
    <property type="match status" value="1"/>
</dbReference>
<sequence>MKRLLTFFMTLIVLNIFTIGISNNQIALASGKKVVVIDPGHGTGGNREYELQSPDSSITKIKDGGGTQGVVTGVPEYVVTLKVAEKLKTLLEQKNYTVIMTKTQESEAPGNIERAEVGNNNNADLVIRIHCDGMDNQSMTGASMLVPAPIGYAKDISSISAQYGQTILNDLISSAGMNNRGVVQRSDLTGFNWSKVPVVLVEMGFMSNPGEDRLLSDDSYQNKLVQGLCNGIVHSLNKYELGWNQNSEGWWYCTDTDKGYYYTANNGWKYIDGQWYIFNSAGYALQSTWYTDPTNGHKYYLDSNCMRVSGEKDKPKWININGSYYAFNEEGQLYVNCKTPDGYNVNENGVCSNVKLHKV</sequence>
<evidence type="ECO:0000259" key="4">
    <source>
        <dbReference type="SMART" id="SM00646"/>
    </source>
</evidence>
<evidence type="ECO:0000256" key="3">
    <source>
        <dbReference type="PROSITE-ProRule" id="PRU00591"/>
    </source>
</evidence>
<dbReference type="SUPFAM" id="SSF53187">
    <property type="entry name" value="Zn-dependent exopeptidases"/>
    <property type="match status" value="1"/>
</dbReference>
<dbReference type="GO" id="GO:0008745">
    <property type="term" value="F:N-acetylmuramoyl-L-alanine amidase activity"/>
    <property type="evidence" value="ECO:0007669"/>
    <property type="project" value="InterPro"/>
</dbReference>
<protein>
    <submittedName>
        <fullName evidence="5">N-acetylmuramoyl-L-alanine amidase</fullName>
    </submittedName>
</protein>
<proteinExistence type="predicted"/>